<feature type="transmembrane region" description="Helical" evidence="1">
    <location>
        <begin position="126"/>
        <end position="148"/>
    </location>
</feature>
<dbReference type="Proteomes" id="UP000426246">
    <property type="component" value="Chromosome"/>
</dbReference>
<dbReference type="KEGG" id="ppsc:EHS13_00130"/>
<keyword evidence="3" id="KW-1185">Reference proteome</keyword>
<evidence type="ECO:0000313" key="2">
    <source>
        <dbReference type="EMBL" id="QGQ93445.1"/>
    </source>
</evidence>
<protein>
    <submittedName>
        <fullName evidence="2">Uncharacterized protein</fullName>
    </submittedName>
</protein>
<feature type="transmembrane region" description="Helical" evidence="1">
    <location>
        <begin position="59"/>
        <end position="83"/>
    </location>
</feature>
<accession>A0A6B8RD15</accession>
<sequence>MPIILLLWDLSHYDQRGNHLIIPIVGLPIAYCVYASYYFSKVSWSVYLQNIFYYNWIHLTGYGLFTTPMLHILWILILINIIFLQRSNKKKWHSLIRGSFEYWFMIMIAMYIVTKEWISFSSEMNVILLNIFVLYGLLQQLIVPTYIVKSWNKLGHRLRSANKDRA</sequence>
<feature type="transmembrane region" description="Helical" evidence="1">
    <location>
        <begin position="20"/>
        <end position="39"/>
    </location>
</feature>
<gene>
    <name evidence="2" type="ORF">EHS13_00130</name>
</gene>
<keyword evidence="1" id="KW-0812">Transmembrane</keyword>
<dbReference type="OrthoDB" id="2808219at2"/>
<dbReference type="EMBL" id="CP034235">
    <property type="protein sequence ID" value="QGQ93445.1"/>
    <property type="molecule type" value="Genomic_DNA"/>
</dbReference>
<reference evidence="3" key="1">
    <citation type="submission" date="2018-11" db="EMBL/GenBank/DDBJ databases">
        <title>Complete genome sequence of Paenibacillus sp. ML311-T8.</title>
        <authorList>
            <person name="Nam Y.-D."/>
            <person name="Kang J."/>
            <person name="Chung W.-H."/>
            <person name="Park Y.S."/>
        </authorList>
    </citation>
    <scope>NUCLEOTIDE SEQUENCE [LARGE SCALE GENOMIC DNA]</scope>
    <source>
        <strain evidence="3">ML311-T8</strain>
    </source>
</reference>
<evidence type="ECO:0000313" key="3">
    <source>
        <dbReference type="Proteomes" id="UP000426246"/>
    </source>
</evidence>
<evidence type="ECO:0000256" key="1">
    <source>
        <dbReference type="SAM" id="Phobius"/>
    </source>
</evidence>
<dbReference type="AlphaFoldDB" id="A0A6B8RD15"/>
<organism evidence="2 3">
    <name type="scientific">Paenibacillus psychroresistens</name>
    <dbReference type="NCBI Taxonomy" id="1778678"/>
    <lineage>
        <taxon>Bacteria</taxon>
        <taxon>Bacillati</taxon>
        <taxon>Bacillota</taxon>
        <taxon>Bacilli</taxon>
        <taxon>Bacillales</taxon>
        <taxon>Paenibacillaceae</taxon>
        <taxon>Paenibacillus</taxon>
    </lineage>
</organism>
<keyword evidence="1" id="KW-0472">Membrane</keyword>
<name>A0A6B8RD15_9BACL</name>
<proteinExistence type="predicted"/>
<feature type="transmembrane region" description="Helical" evidence="1">
    <location>
        <begin position="95"/>
        <end position="114"/>
    </location>
</feature>
<keyword evidence="1" id="KW-1133">Transmembrane helix</keyword>